<comment type="catalytic activity">
    <reaction evidence="3">
        <text>[thioredoxin]-dithiol + NADP(+) = [thioredoxin]-disulfide + NADPH + H(+)</text>
        <dbReference type="Rhea" id="RHEA:20345"/>
        <dbReference type="Rhea" id="RHEA-COMP:10698"/>
        <dbReference type="Rhea" id="RHEA-COMP:10700"/>
        <dbReference type="ChEBI" id="CHEBI:15378"/>
        <dbReference type="ChEBI" id="CHEBI:29950"/>
        <dbReference type="ChEBI" id="CHEBI:50058"/>
        <dbReference type="ChEBI" id="CHEBI:57783"/>
        <dbReference type="ChEBI" id="CHEBI:58349"/>
        <dbReference type="EC" id="1.8.1.9"/>
    </reaction>
</comment>
<reference evidence="5 6" key="1">
    <citation type="submission" date="2024-02" db="EMBL/GenBank/DDBJ databases">
        <title>Whole genome sequencing and characterization of Corynebacterium isolated from the ocular surface of dry eye disease sufferers.</title>
        <authorList>
            <person name="Naqvi M."/>
        </authorList>
    </citation>
    <scope>NUCLEOTIDE SEQUENCE [LARGE SCALE GENOMIC DNA]</scope>
    <source>
        <strain evidence="5 6">PCRF</strain>
    </source>
</reference>
<sequence>MTQHWDLIIIGGSAAGVAAALTAGRCLRRTLVVDAGAPRNRFAAHMHNTVGFDGRAPEEFVNAGRAEARGYGVEFVEGAVTRLRGGDGHMVVDIDTAAGASNTHRARRVLLATGAVDELPEIPGLRERWGATALHCPYCHGYEVAHGRLGVIATSPMSEHQGLLLTQWTRDLTFFTQGKEWGATERLRAHGVRIVESPVVELLGEAGALAAVATEDGEHPMDAVFVASRMHPTLDFAQELRLATAQGPMGEFVEVDAAGRTSHPLVYAAGNVCHPGATVPVASAAGAQAAAAINMALVEEDVAG</sequence>
<keyword evidence="6" id="KW-1185">Reference proteome</keyword>
<dbReference type="InterPro" id="IPR023753">
    <property type="entry name" value="FAD/NAD-binding_dom"/>
</dbReference>
<evidence type="ECO:0000256" key="1">
    <source>
        <dbReference type="ARBA" id="ARBA00022630"/>
    </source>
</evidence>
<dbReference type="InterPro" id="IPR050097">
    <property type="entry name" value="Ferredoxin-NADP_redctase_2"/>
</dbReference>
<dbReference type="Gene3D" id="3.50.50.60">
    <property type="entry name" value="FAD/NAD(P)-binding domain"/>
    <property type="match status" value="2"/>
</dbReference>
<evidence type="ECO:0000313" key="6">
    <source>
        <dbReference type="Proteomes" id="UP001359781"/>
    </source>
</evidence>
<evidence type="ECO:0000313" key="5">
    <source>
        <dbReference type="EMBL" id="MEJ4099451.1"/>
    </source>
</evidence>
<dbReference type="SUPFAM" id="SSF51905">
    <property type="entry name" value="FAD/NAD(P)-binding domain"/>
    <property type="match status" value="1"/>
</dbReference>
<evidence type="ECO:0000256" key="2">
    <source>
        <dbReference type="ARBA" id="ARBA00023002"/>
    </source>
</evidence>
<name>A0ABU8NWQ7_9CORY</name>
<evidence type="ECO:0000259" key="4">
    <source>
        <dbReference type="Pfam" id="PF07992"/>
    </source>
</evidence>
<gene>
    <name evidence="5" type="ORF">V5S96_03620</name>
</gene>
<accession>A0ABU8NWQ7</accession>
<keyword evidence="1" id="KW-0285">Flavoprotein</keyword>
<dbReference type="Proteomes" id="UP001359781">
    <property type="component" value="Unassembled WGS sequence"/>
</dbReference>
<dbReference type="EMBL" id="JBAHVJ010000003">
    <property type="protein sequence ID" value="MEJ4099451.1"/>
    <property type="molecule type" value="Genomic_DNA"/>
</dbReference>
<dbReference type="PRINTS" id="PR00469">
    <property type="entry name" value="PNDRDTASEII"/>
</dbReference>
<organism evidence="5 6">
    <name type="scientific">Corynebacterium mastitidis</name>
    <dbReference type="NCBI Taxonomy" id="161890"/>
    <lineage>
        <taxon>Bacteria</taxon>
        <taxon>Bacillati</taxon>
        <taxon>Actinomycetota</taxon>
        <taxon>Actinomycetes</taxon>
        <taxon>Mycobacteriales</taxon>
        <taxon>Corynebacteriaceae</taxon>
        <taxon>Corynebacterium</taxon>
    </lineage>
</organism>
<proteinExistence type="predicted"/>
<protein>
    <submittedName>
        <fullName evidence="5">NAD(P)/FAD-dependent oxidoreductase</fullName>
    </submittedName>
</protein>
<comment type="caution">
    <text evidence="5">The sequence shown here is derived from an EMBL/GenBank/DDBJ whole genome shotgun (WGS) entry which is preliminary data.</text>
</comment>
<feature type="domain" description="FAD/NAD(P)-binding" evidence="4">
    <location>
        <begin position="6"/>
        <end position="132"/>
    </location>
</feature>
<dbReference type="RefSeq" id="WP_337889311.1">
    <property type="nucleotide sequence ID" value="NZ_JBAHVI010000001.1"/>
</dbReference>
<dbReference type="PANTHER" id="PTHR48105">
    <property type="entry name" value="THIOREDOXIN REDUCTASE 1-RELATED-RELATED"/>
    <property type="match status" value="1"/>
</dbReference>
<dbReference type="Pfam" id="PF07992">
    <property type="entry name" value="Pyr_redox_2"/>
    <property type="match status" value="2"/>
</dbReference>
<evidence type="ECO:0000256" key="3">
    <source>
        <dbReference type="ARBA" id="ARBA00048132"/>
    </source>
</evidence>
<dbReference type="PRINTS" id="PR00368">
    <property type="entry name" value="FADPNR"/>
</dbReference>
<keyword evidence="2" id="KW-0560">Oxidoreductase</keyword>
<dbReference type="InterPro" id="IPR036188">
    <property type="entry name" value="FAD/NAD-bd_sf"/>
</dbReference>
<feature type="domain" description="FAD/NAD(P)-binding" evidence="4">
    <location>
        <begin position="183"/>
        <end position="286"/>
    </location>
</feature>